<gene>
    <name evidence="3" type="ORF">BKA19_1053</name>
</gene>
<comment type="caution">
    <text evidence="3">The sequence shown here is derived from an EMBL/GenBank/DDBJ whole genome shotgun (WGS) entry which is preliminary data.</text>
</comment>
<evidence type="ECO:0000313" key="4">
    <source>
        <dbReference type="Proteomes" id="UP000292507"/>
    </source>
</evidence>
<evidence type="ECO:0000256" key="1">
    <source>
        <dbReference type="SAM" id="MobiDB-lite"/>
    </source>
</evidence>
<evidence type="ECO:0000313" key="3">
    <source>
        <dbReference type="EMBL" id="RZU31394.1"/>
    </source>
</evidence>
<sequence>MEQLDVALDVLAAERIEGLFGPALLERLAPLLAMQNRLAAELARTVRQCELAGSTEHDGKASMASWLRGHGRLSAAAANQLVRNGRTLAQLPAVASAAARGDVSPEAVSAIAPVVAPENLAAAHAQGVDLPGVDATLAEVAATRPHAELRQVVNHYLTRLDPDGPEPDPTEQRSLTMAKHADGSLSFRGELDAVGGEKFQAALESILQASRPAGDTRTRAQQSADALVQLCDNALAAGNLPILRTQKPHVVVRVDLQDLVDPATGPGAAQTGFGTLISAARARWLACDGGINRIVIGPDGQILDYGRRQRVSPPQLRRAIDYRDRGCGVVECAEHRLRRPRPLVRRPPPPALDRRRPDQPRELRPVVRTPLARWCTTASGWNDKPTAGGAPGAPTAPRSWSCPASPTGPRGHEQADSHFQSVGPSHGTTVSSGHCCCQRAVLAS</sequence>
<keyword evidence="4" id="KW-1185">Reference proteome</keyword>
<feature type="compositionally biased region" description="Basic and acidic residues" evidence="1">
    <location>
        <begin position="352"/>
        <end position="365"/>
    </location>
</feature>
<dbReference type="AlphaFoldDB" id="A0A4Q7Y4Q7"/>
<feature type="compositionally biased region" description="Polar residues" evidence="1">
    <location>
        <begin position="417"/>
        <end position="432"/>
    </location>
</feature>
<dbReference type="Proteomes" id="UP000292507">
    <property type="component" value="Unassembled WGS sequence"/>
</dbReference>
<proteinExistence type="predicted"/>
<reference evidence="3 4" key="1">
    <citation type="submission" date="2019-02" db="EMBL/GenBank/DDBJ databases">
        <title>Sequencing the genomes of 1000 actinobacteria strains.</title>
        <authorList>
            <person name="Klenk H.-P."/>
        </authorList>
    </citation>
    <scope>NUCLEOTIDE SEQUENCE [LARGE SCALE GENOMIC DNA]</scope>
    <source>
        <strain evidence="3 4">DSM 44509</strain>
    </source>
</reference>
<evidence type="ECO:0000259" key="2">
    <source>
        <dbReference type="Pfam" id="PF02720"/>
    </source>
</evidence>
<feature type="compositionally biased region" description="Low complexity" evidence="1">
    <location>
        <begin position="385"/>
        <end position="397"/>
    </location>
</feature>
<dbReference type="EMBL" id="SHKV01000001">
    <property type="protein sequence ID" value="RZU31394.1"/>
    <property type="molecule type" value="Genomic_DNA"/>
</dbReference>
<feature type="region of interest" description="Disordered" evidence="1">
    <location>
        <begin position="341"/>
        <end position="432"/>
    </location>
</feature>
<protein>
    <submittedName>
        <fullName evidence="3">Uncharacterized protein DUF222</fullName>
    </submittedName>
</protein>
<organism evidence="3 4">
    <name type="scientific">Blastococcus saxobsidens</name>
    <dbReference type="NCBI Taxonomy" id="138336"/>
    <lineage>
        <taxon>Bacteria</taxon>
        <taxon>Bacillati</taxon>
        <taxon>Actinomycetota</taxon>
        <taxon>Actinomycetes</taxon>
        <taxon>Geodermatophilales</taxon>
        <taxon>Geodermatophilaceae</taxon>
        <taxon>Blastococcus</taxon>
    </lineage>
</organism>
<name>A0A4Q7Y4Q7_9ACTN</name>
<dbReference type="Pfam" id="PF02720">
    <property type="entry name" value="DUF222"/>
    <property type="match status" value="1"/>
</dbReference>
<feature type="domain" description="DUF222" evidence="2">
    <location>
        <begin position="28"/>
        <end position="324"/>
    </location>
</feature>
<dbReference type="InterPro" id="IPR003870">
    <property type="entry name" value="DUF222"/>
</dbReference>
<accession>A0A4Q7Y4Q7</accession>